<dbReference type="Gene3D" id="3.10.330.10">
    <property type="match status" value="2"/>
</dbReference>
<dbReference type="InterPro" id="IPR011016">
    <property type="entry name" value="Znf_RING-CH"/>
</dbReference>
<evidence type="ECO:0000256" key="2">
    <source>
        <dbReference type="ARBA" id="ARBA00022741"/>
    </source>
</evidence>
<accession>A0A0G4ILI0</accession>
<dbReference type="OMA" id="QCENASG"/>
<reference evidence="8 10" key="1">
    <citation type="submission" date="2015-02" db="EMBL/GenBank/DDBJ databases">
        <authorList>
            <person name="Chooi Y.-H."/>
        </authorList>
    </citation>
    <scope>NUCLEOTIDE SEQUENCE [LARGE SCALE GENOMIC DNA]</scope>
    <source>
        <strain evidence="8">E3</strain>
    </source>
</reference>
<dbReference type="SUPFAM" id="SSF57850">
    <property type="entry name" value="RING/U-box"/>
    <property type="match status" value="1"/>
</dbReference>
<dbReference type="InterPro" id="IPR001841">
    <property type="entry name" value="Znf_RING"/>
</dbReference>
<dbReference type="PANTHER" id="PTHR45931">
    <property type="entry name" value="SI:CH211-59O9.10"/>
    <property type="match status" value="1"/>
</dbReference>
<keyword evidence="10" id="KW-1185">Reference proteome</keyword>
<evidence type="ECO:0000313" key="8">
    <source>
        <dbReference type="EMBL" id="CEO95975.1"/>
    </source>
</evidence>
<dbReference type="Gene3D" id="3.30.40.10">
    <property type="entry name" value="Zinc/RING finger domain, C3HC4 (zinc finger)"/>
    <property type="match status" value="1"/>
</dbReference>
<dbReference type="PROSITE" id="PS50089">
    <property type="entry name" value="ZF_RING_2"/>
    <property type="match status" value="1"/>
</dbReference>
<dbReference type="GO" id="GO:0061630">
    <property type="term" value="F:ubiquitin protein ligase activity"/>
    <property type="evidence" value="ECO:0007669"/>
    <property type="project" value="TreeGrafter"/>
</dbReference>
<sequence>MVATGRPGDRIYAEYFLALRCSFWATLAAGVGGIAFQNPDRRALCLIRDWIQAESEAVSRRRIWTMGILHSRRESSSGYGFNCWSCADGLTSIDTVDQMPVCKRCGALVTNSPGDDERQLRISIKRIFLAPIEESLPESERGEHNRGLLLDKYIKPFMSQHPDLVIRRGDRLQIDTVDWHVIVCSPPSGVIDRQSVVTVESSIPALQELATLTVASCKATMRQDRAQSTLLDNLLMPYFTADERLVSHDDTFIVSSIQFKVVHCNPQVGRVTSNTRLVCESEPLPDLVRIHILPIYESLPNREKSISEQDVWAKYLGPYFQGYFRSLSQGQEVSIAGVDFKVVAAEPPNGIVTNQTTIFAHGNPLHDDDIRSQQLAEDEELARRLQMEESRGGWGQRRQFPIVVRNDRDFYANLQLRVNDLLAQMPADSEARPMMTFLQENLARQQHRMQDGGGQPIPRDMFFESIFANNFSMENAATGADPARISQLPTRRFSAPTASNSVDPEQLTCRICLSEYEQDDLLRTLPCFHVFHVDCIDRWLASNDSCPICKNRVA</sequence>
<evidence type="ECO:0000256" key="6">
    <source>
        <dbReference type="PROSITE-ProRule" id="PRU00175"/>
    </source>
</evidence>
<evidence type="ECO:0000313" key="11">
    <source>
        <dbReference type="Proteomes" id="UP000290189"/>
    </source>
</evidence>
<gene>
    <name evidence="8" type="ORF">PBRA_004665</name>
    <name evidence="9" type="ORF">PLBR_LOCUS693</name>
</gene>
<dbReference type="InterPro" id="IPR051834">
    <property type="entry name" value="RING_finger_E3_ligase"/>
</dbReference>
<dbReference type="GO" id="GO:0005634">
    <property type="term" value="C:nucleus"/>
    <property type="evidence" value="ECO:0007669"/>
    <property type="project" value="TreeGrafter"/>
</dbReference>
<dbReference type="Pfam" id="PF13639">
    <property type="entry name" value="zf-RING_2"/>
    <property type="match status" value="1"/>
</dbReference>
<evidence type="ECO:0000259" key="7">
    <source>
        <dbReference type="PROSITE" id="PS50089"/>
    </source>
</evidence>
<feature type="domain" description="RING-type" evidence="7">
    <location>
        <begin position="509"/>
        <end position="550"/>
    </location>
</feature>
<name>A0A0G4ILI0_PLABS</name>
<keyword evidence="1" id="KW-0479">Metal-binding</keyword>
<keyword evidence="9" id="KW-0496">Mitochondrion</keyword>
<reference evidence="9 11" key="2">
    <citation type="submission" date="2018-03" db="EMBL/GenBank/DDBJ databases">
        <authorList>
            <person name="Fogelqvist J."/>
        </authorList>
    </citation>
    <scope>NUCLEOTIDE SEQUENCE [LARGE SCALE GENOMIC DNA]</scope>
</reference>
<protein>
    <recommendedName>
        <fullName evidence="7">RING-type domain-containing protein</fullName>
    </recommendedName>
</protein>
<geneLocation type="mitochondrion" evidence="9"/>
<dbReference type="SUPFAM" id="SSF54585">
    <property type="entry name" value="Cdc48 domain 2-like"/>
    <property type="match status" value="2"/>
</dbReference>
<evidence type="ECO:0000313" key="10">
    <source>
        <dbReference type="Proteomes" id="UP000039324"/>
    </source>
</evidence>
<dbReference type="PANTHER" id="PTHR45931:SF3">
    <property type="entry name" value="RING ZINC FINGER-CONTAINING PROTEIN"/>
    <property type="match status" value="1"/>
</dbReference>
<dbReference type="Proteomes" id="UP000290189">
    <property type="component" value="Unassembled WGS sequence"/>
</dbReference>
<evidence type="ECO:0000256" key="4">
    <source>
        <dbReference type="ARBA" id="ARBA00022833"/>
    </source>
</evidence>
<dbReference type="GO" id="GO:0008270">
    <property type="term" value="F:zinc ion binding"/>
    <property type="evidence" value="ECO:0007669"/>
    <property type="project" value="UniProtKB-KW"/>
</dbReference>
<proteinExistence type="predicted"/>
<dbReference type="InterPro" id="IPR013083">
    <property type="entry name" value="Znf_RING/FYVE/PHD"/>
</dbReference>
<evidence type="ECO:0000256" key="3">
    <source>
        <dbReference type="ARBA" id="ARBA00022771"/>
    </source>
</evidence>
<evidence type="ECO:0000256" key="5">
    <source>
        <dbReference type="ARBA" id="ARBA00022840"/>
    </source>
</evidence>
<dbReference type="EMBL" id="CDSF01000046">
    <property type="protein sequence ID" value="CEO95975.1"/>
    <property type="molecule type" value="Genomic_DNA"/>
</dbReference>
<organism evidence="8 10">
    <name type="scientific">Plasmodiophora brassicae</name>
    <name type="common">Clubroot disease agent</name>
    <dbReference type="NCBI Taxonomy" id="37360"/>
    <lineage>
        <taxon>Eukaryota</taxon>
        <taxon>Sar</taxon>
        <taxon>Rhizaria</taxon>
        <taxon>Endomyxa</taxon>
        <taxon>Phytomyxea</taxon>
        <taxon>Plasmodiophorida</taxon>
        <taxon>Plasmodiophoridae</taxon>
        <taxon>Plasmodiophora</taxon>
    </lineage>
</organism>
<dbReference type="STRING" id="37360.A0A0G4ILI0"/>
<dbReference type="SMART" id="SM00184">
    <property type="entry name" value="RING"/>
    <property type="match status" value="1"/>
</dbReference>
<keyword evidence="3 6" id="KW-0863">Zinc-finger</keyword>
<evidence type="ECO:0000313" key="9">
    <source>
        <dbReference type="EMBL" id="SPQ93478.1"/>
    </source>
</evidence>
<dbReference type="GO" id="GO:0006511">
    <property type="term" value="P:ubiquitin-dependent protein catabolic process"/>
    <property type="evidence" value="ECO:0007669"/>
    <property type="project" value="TreeGrafter"/>
</dbReference>
<dbReference type="OrthoDB" id="8062037at2759"/>
<evidence type="ECO:0000256" key="1">
    <source>
        <dbReference type="ARBA" id="ARBA00022723"/>
    </source>
</evidence>
<keyword evidence="4" id="KW-0862">Zinc</keyword>
<dbReference type="Proteomes" id="UP000039324">
    <property type="component" value="Unassembled WGS sequence"/>
</dbReference>
<keyword evidence="2" id="KW-0547">Nucleotide-binding</keyword>
<dbReference type="AlphaFoldDB" id="A0A0G4ILI0"/>
<dbReference type="SMART" id="SM00744">
    <property type="entry name" value="RINGv"/>
    <property type="match status" value="1"/>
</dbReference>
<dbReference type="EMBL" id="OVEO01000001">
    <property type="protein sequence ID" value="SPQ93478.1"/>
    <property type="molecule type" value="Genomic_DNA"/>
</dbReference>
<dbReference type="InterPro" id="IPR029067">
    <property type="entry name" value="CDC48_domain_2-like_sf"/>
</dbReference>
<keyword evidence="5" id="KW-0067">ATP-binding</keyword>
<dbReference type="GO" id="GO:0005524">
    <property type="term" value="F:ATP binding"/>
    <property type="evidence" value="ECO:0007669"/>
    <property type="project" value="UniProtKB-KW"/>
</dbReference>